<dbReference type="Gene3D" id="3.30.360.10">
    <property type="entry name" value="Dihydrodipicolinate Reductase, domain 2"/>
    <property type="match status" value="1"/>
</dbReference>
<organism evidence="4 5">
    <name type="scientific">Vibrio vulnificus (strain CMCP6)</name>
    <dbReference type="NCBI Taxonomy" id="216895"/>
    <lineage>
        <taxon>Bacteria</taxon>
        <taxon>Pseudomonadati</taxon>
        <taxon>Pseudomonadota</taxon>
        <taxon>Gammaproteobacteria</taxon>
        <taxon>Vibrionales</taxon>
        <taxon>Vibrionaceae</taxon>
        <taxon>Vibrio</taxon>
    </lineage>
</organism>
<proteinExistence type="inferred from homology"/>
<dbReference type="KEGG" id="vvu:VV1_0801"/>
<accession>A0A3Q0L2K5</accession>
<dbReference type="PANTHER" id="PTHR43708">
    <property type="entry name" value="CONSERVED EXPRESSED OXIDOREDUCTASE (EUROFUNG)"/>
    <property type="match status" value="1"/>
</dbReference>
<reference evidence="5" key="1">
    <citation type="submission" date="2002-12" db="EMBL/GenBank/DDBJ databases">
        <title>Complete genome sequence of Vibrio vulnificus CMCP6.</title>
        <authorList>
            <person name="Rhee J.H."/>
            <person name="Kim S.Y."/>
            <person name="Chung S.S."/>
            <person name="Kim J.J."/>
            <person name="Moon Y.H."/>
            <person name="Jeong H."/>
            <person name="Choy H.E."/>
        </authorList>
    </citation>
    <scope>NUCLEOTIDE SEQUENCE [LARGE SCALE GENOMIC DNA]</scope>
    <source>
        <strain evidence="5">CMCP6</strain>
    </source>
</reference>
<dbReference type="InterPro" id="IPR000683">
    <property type="entry name" value="Gfo/Idh/MocA-like_OxRdtase_N"/>
</dbReference>
<evidence type="ECO:0000256" key="2">
    <source>
        <dbReference type="ARBA" id="ARBA00023002"/>
    </source>
</evidence>
<dbReference type="GO" id="GO:0050112">
    <property type="term" value="F:inositol 2-dehydrogenase (NAD+) activity"/>
    <property type="evidence" value="ECO:0007669"/>
    <property type="project" value="UniProtKB-EC"/>
</dbReference>
<comment type="similarity">
    <text evidence="1">Belongs to the Gfo/Idh/MocA family.</text>
</comment>
<dbReference type="Pfam" id="PF01408">
    <property type="entry name" value="GFO_IDH_MocA"/>
    <property type="match status" value="1"/>
</dbReference>
<keyword evidence="2 4" id="KW-0560">Oxidoreductase</keyword>
<reference evidence="4 5" key="3">
    <citation type="journal article" date="2011" name="Mol. Syst. Biol.">
        <title>Integrative genome-scale metabolic analysis of Vibrio vulnificus for drug targeting and discovery.</title>
        <authorList>
            <person name="Kim H.U."/>
            <person name="Kim S.Y."/>
            <person name="Jeong H."/>
            <person name="Kim T.Y."/>
            <person name="Kim J.J."/>
            <person name="Choy H.E."/>
            <person name="Yi K.Y."/>
            <person name="Rhee J.H."/>
            <person name="Lee S.Y."/>
        </authorList>
    </citation>
    <scope>NUCLEOTIDE SEQUENCE [LARGE SCALE GENOMIC DNA]</scope>
    <source>
        <strain evidence="4 5">CMCP6</strain>
    </source>
</reference>
<gene>
    <name evidence="4" type="ordered locus">VV1_0801</name>
</gene>
<dbReference type="Gene3D" id="3.40.50.720">
    <property type="entry name" value="NAD(P)-binding Rossmann-like Domain"/>
    <property type="match status" value="1"/>
</dbReference>
<feature type="domain" description="Gfo/Idh/MocA-like oxidoreductase N-terminal" evidence="3">
    <location>
        <begin position="4"/>
        <end position="119"/>
    </location>
</feature>
<dbReference type="PANTHER" id="PTHR43708:SF5">
    <property type="entry name" value="CONSERVED EXPRESSED OXIDOREDUCTASE (EUROFUNG)-RELATED"/>
    <property type="match status" value="1"/>
</dbReference>
<evidence type="ECO:0000259" key="3">
    <source>
        <dbReference type="Pfam" id="PF01408"/>
    </source>
</evidence>
<dbReference type="SUPFAM" id="SSF51735">
    <property type="entry name" value="NAD(P)-binding Rossmann-fold domains"/>
    <property type="match status" value="1"/>
</dbReference>
<evidence type="ECO:0000313" key="4">
    <source>
        <dbReference type="EMBL" id="AAO09305.1"/>
    </source>
</evidence>
<dbReference type="EMBL" id="AE016795">
    <property type="protein sequence ID" value="AAO09305.1"/>
    <property type="molecule type" value="Genomic_DNA"/>
</dbReference>
<dbReference type="InterPro" id="IPR051317">
    <property type="entry name" value="Gfo/Idh/MocA_oxidoreduct"/>
</dbReference>
<evidence type="ECO:0000256" key="1">
    <source>
        <dbReference type="ARBA" id="ARBA00010928"/>
    </source>
</evidence>
<dbReference type="AlphaFoldDB" id="A0A3Q0L2K5"/>
<dbReference type="InterPro" id="IPR036291">
    <property type="entry name" value="NAD(P)-bd_dom_sf"/>
</dbReference>
<reference evidence="4 5" key="2">
    <citation type="journal article" date="2003" name="Infect. Immun.">
        <title>Characterization and pathogenic significance of Vibrio vulnificus antigens preferentially expressed in septicemic patients.</title>
        <authorList>
            <person name="Kim Y.R."/>
            <person name="Lee S.E."/>
            <person name="Kim C.M."/>
            <person name="Kim S.Y."/>
            <person name="Shin E.K."/>
            <person name="Shin D.H."/>
            <person name="Chung S.S."/>
            <person name="Choy H.E."/>
            <person name="Progulske-Fox A."/>
            <person name="Hillman J.D."/>
            <person name="Handfield M."/>
            <person name="Rhee J.H."/>
        </authorList>
    </citation>
    <scope>NUCLEOTIDE SEQUENCE [LARGE SCALE GENOMIC DNA]</scope>
    <source>
        <strain evidence="4 5">CMCP6</strain>
    </source>
</reference>
<sequence>MIWLIGSGLMSIDYAKVLDAQGCDYQVVGRGSDSAASFTEKTGKAVICGGLAQHIANTKAVAEAAIVSVGVAQLYETTKQLIEAGVKKILVEKPGATTLAEIEELRQLSEQHGCAVYIAYNRRFFSSVLEAQRLIEQEGGVTSFNFELTEWAHVIEKIDKPQEVLNKWFLANSTHVADLAFYLGGKPRDICCFIQGSLNWHQAGSVFSGAGMTEQGALFNYAANWESAGRWSVEVLTKENRYVFRPMEALQVQKRGTIPLVAVEVDDALDKEFKPGLFKQVEAFLGDDARLLCRLEEQCSLFPIYEKMAGYQS</sequence>
<protein>
    <submittedName>
        <fullName evidence="4">Myo-inositol 2-dehydrogenase</fullName>
        <ecNumber evidence="4">1.1.1.18</ecNumber>
    </submittedName>
</protein>
<name>A0A3Q0L2K5_VIBVU</name>
<evidence type="ECO:0000313" key="5">
    <source>
        <dbReference type="Proteomes" id="UP000002275"/>
    </source>
</evidence>
<dbReference type="RefSeq" id="WP_011078871.1">
    <property type="nucleotide sequence ID" value="NC_004459.3"/>
</dbReference>
<dbReference type="EC" id="1.1.1.18" evidence="4"/>
<dbReference type="Proteomes" id="UP000002275">
    <property type="component" value="Chromosome I"/>
</dbReference>
<dbReference type="GO" id="GO:0000166">
    <property type="term" value="F:nucleotide binding"/>
    <property type="evidence" value="ECO:0007669"/>
    <property type="project" value="InterPro"/>
</dbReference>